<accession>A0A9W7GGB6</accession>
<keyword evidence="1" id="KW-0812">Transmembrane</keyword>
<dbReference type="Proteomes" id="UP001165065">
    <property type="component" value="Unassembled WGS sequence"/>
</dbReference>
<evidence type="ECO:0000313" key="4">
    <source>
        <dbReference type="Proteomes" id="UP001165065"/>
    </source>
</evidence>
<protein>
    <recommendedName>
        <fullName evidence="2">Tudor domain-containing protein</fullName>
    </recommendedName>
</protein>
<name>A0A9W7GGB6_9STRA</name>
<dbReference type="Gene3D" id="2.30.30.140">
    <property type="match status" value="1"/>
</dbReference>
<feature type="transmembrane region" description="Helical" evidence="1">
    <location>
        <begin position="190"/>
        <end position="215"/>
    </location>
</feature>
<reference evidence="4" key="1">
    <citation type="journal article" date="2023" name="Commun. Biol.">
        <title>Genome analysis of Parmales, the sister group of diatoms, reveals the evolutionary specialization of diatoms from phago-mixotrophs to photoautotrophs.</title>
        <authorList>
            <person name="Ban H."/>
            <person name="Sato S."/>
            <person name="Yoshikawa S."/>
            <person name="Yamada K."/>
            <person name="Nakamura Y."/>
            <person name="Ichinomiya M."/>
            <person name="Sato N."/>
            <person name="Blanc-Mathieu R."/>
            <person name="Endo H."/>
            <person name="Kuwata A."/>
            <person name="Ogata H."/>
        </authorList>
    </citation>
    <scope>NUCLEOTIDE SEQUENCE [LARGE SCALE GENOMIC DNA]</scope>
</reference>
<keyword evidence="1" id="KW-1133">Transmembrane helix</keyword>
<dbReference type="AlphaFoldDB" id="A0A9W7GGB6"/>
<feature type="domain" description="Tudor" evidence="2">
    <location>
        <begin position="375"/>
        <end position="435"/>
    </location>
</feature>
<sequence length="565" mass="63942">MIVEWLEEIAVHAFYIMVVTERLGINLKLLGVLILPLTFFAVPFVNILLCLLAVIVITPFSMVAANTQLETSSPNGGKGSHGRLGHANDNLSCIFFGGALTVFKYCVQGVCDAVDMHRHTVKNGLNEFKTLRTGEEKFDVKFIQVVIGFIQAVLSIAILLAVNSVVGLVKLPFIIIKSYFSFHPLEWGTFWCFAVAFVPLIAPAIVIVYAASIFLNVQWGVFCAMRAYDEGSVGAGIELLRYCLGFYNSATNEVLFGDQDRNYVYWPEPKRNLKREEYERRRADRIAVSMRRVKKSKKKKSTFEQEESEESRTSMMAVWANFFYMSSVEISKSIQKGLVSNSEIDSLEPFLFTGVASIVCFKCALRSLAKHGPQDKFDVGRDCTALWPSAKQKYYPGKITAVDEERKVCDILFDDGDTLDDCHFEDIKLEKVFVLHDEMELRDKNRPKNKLAKHMYEKMSFIMKLLSECNLTEEEGEEFENTLLRADFSHFDSWSKENWGIELFKITGENRRQLILQLFGELFGVGVRISRAPTFTRCFKGALEIGKNKVEEVGGSEAGIALSQI</sequence>
<gene>
    <name evidence="3" type="ORF">TrCOL_g8707</name>
</gene>
<evidence type="ECO:0000313" key="3">
    <source>
        <dbReference type="EMBL" id="GMI44932.1"/>
    </source>
</evidence>
<keyword evidence="1" id="KW-0472">Membrane</keyword>
<dbReference type="InterPro" id="IPR040229">
    <property type="entry name" value="At3g27390-like"/>
</dbReference>
<proteinExistence type="predicted"/>
<dbReference type="EMBL" id="BRYA01000233">
    <property type="protein sequence ID" value="GMI44932.1"/>
    <property type="molecule type" value="Genomic_DNA"/>
</dbReference>
<dbReference type="PANTHER" id="PTHR31133">
    <property type="entry name" value="MEMBRANE PROTEIN"/>
    <property type="match status" value="1"/>
</dbReference>
<comment type="caution">
    <text evidence="3">The sequence shown here is derived from an EMBL/GenBank/DDBJ whole genome shotgun (WGS) entry which is preliminary data.</text>
</comment>
<dbReference type="PANTHER" id="PTHR31133:SF12">
    <property type="entry name" value="MEMBRANE PROTEIN"/>
    <property type="match status" value="1"/>
</dbReference>
<dbReference type="OrthoDB" id="202718at2759"/>
<dbReference type="InterPro" id="IPR002999">
    <property type="entry name" value="Tudor"/>
</dbReference>
<dbReference type="SMART" id="SM00333">
    <property type="entry name" value="TUDOR"/>
    <property type="match status" value="1"/>
</dbReference>
<keyword evidence="4" id="KW-1185">Reference proteome</keyword>
<organism evidence="3 4">
    <name type="scientific">Triparma columacea</name>
    <dbReference type="NCBI Taxonomy" id="722753"/>
    <lineage>
        <taxon>Eukaryota</taxon>
        <taxon>Sar</taxon>
        <taxon>Stramenopiles</taxon>
        <taxon>Ochrophyta</taxon>
        <taxon>Bolidophyceae</taxon>
        <taxon>Parmales</taxon>
        <taxon>Triparmaceae</taxon>
        <taxon>Triparma</taxon>
    </lineage>
</organism>
<feature type="transmembrane region" description="Helical" evidence="1">
    <location>
        <begin position="29"/>
        <end position="57"/>
    </location>
</feature>
<feature type="transmembrane region" description="Helical" evidence="1">
    <location>
        <begin position="142"/>
        <end position="169"/>
    </location>
</feature>
<evidence type="ECO:0000259" key="2">
    <source>
        <dbReference type="SMART" id="SM00333"/>
    </source>
</evidence>
<evidence type="ECO:0000256" key="1">
    <source>
        <dbReference type="SAM" id="Phobius"/>
    </source>
</evidence>